<dbReference type="Pfam" id="PF03641">
    <property type="entry name" value="Lysine_decarbox"/>
    <property type="match status" value="1"/>
</dbReference>
<evidence type="ECO:0000256" key="2">
    <source>
        <dbReference type="RuleBase" id="RU363015"/>
    </source>
</evidence>
<dbReference type="EMBL" id="QBKN01000003">
    <property type="protein sequence ID" value="PTX51316.1"/>
    <property type="molecule type" value="Genomic_DNA"/>
</dbReference>
<evidence type="ECO:0000256" key="3">
    <source>
        <dbReference type="SAM" id="MobiDB-lite"/>
    </source>
</evidence>
<dbReference type="GO" id="GO:0005829">
    <property type="term" value="C:cytosol"/>
    <property type="evidence" value="ECO:0007669"/>
    <property type="project" value="TreeGrafter"/>
</dbReference>
<dbReference type="Proteomes" id="UP000244069">
    <property type="component" value="Unassembled WGS sequence"/>
</dbReference>
<comment type="similarity">
    <text evidence="2">Belongs to the LOG family.</text>
</comment>
<dbReference type="SUPFAM" id="SSF102405">
    <property type="entry name" value="MCP/YpsA-like"/>
    <property type="match status" value="1"/>
</dbReference>
<reference evidence="4 5" key="1">
    <citation type="submission" date="2018-04" db="EMBL/GenBank/DDBJ databases">
        <title>Genomic Encyclopedia of Archaeal and Bacterial Type Strains, Phase II (KMG-II): from individual species to whole genera.</title>
        <authorList>
            <person name="Goeker M."/>
        </authorList>
    </citation>
    <scope>NUCLEOTIDE SEQUENCE [LARGE SCALE GENOMIC DNA]</scope>
    <source>
        <strain evidence="4 5">DSM 29329</strain>
    </source>
</reference>
<comment type="caution">
    <text evidence="4">The sequence shown here is derived from an EMBL/GenBank/DDBJ whole genome shotgun (WGS) entry which is preliminary data.</text>
</comment>
<dbReference type="InterPro" id="IPR052341">
    <property type="entry name" value="LOG_family_nucleotidases"/>
</dbReference>
<dbReference type="GO" id="GO:0008714">
    <property type="term" value="F:AMP nucleosidase activity"/>
    <property type="evidence" value="ECO:0007669"/>
    <property type="project" value="UniProtKB-EC"/>
</dbReference>
<comment type="catalytic activity">
    <reaction evidence="1">
        <text>AMP + H2O = D-ribose 5-phosphate + adenine</text>
        <dbReference type="Rhea" id="RHEA:20129"/>
        <dbReference type="ChEBI" id="CHEBI:15377"/>
        <dbReference type="ChEBI" id="CHEBI:16708"/>
        <dbReference type="ChEBI" id="CHEBI:78346"/>
        <dbReference type="ChEBI" id="CHEBI:456215"/>
        <dbReference type="EC" id="3.2.2.4"/>
    </reaction>
</comment>
<dbReference type="NCBIfam" id="TIGR00730">
    <property type="entry name" value="Rossman fold protein, TIGR00730 family"/>
    <property type="match status" value="1"/>
</dbReference>
<dbReference type="RefSeq" id="WP_107974715.1">
    <property type="nucleotide sequence ID" value="NZ_BMEZ01000003.1"/>
</dbReference>
<feature type="compositionally biased region" description="Basic and acidic residues" evidence="3">
    <location>
        <begin position="1"/>
        <end position="14"/>
    </location>
</feature>
<dbReference type="Gene3D" id="3.40.50.450">
    <property type="match status" value="1"/>
</dbReference>
<dbReference type="AlphaFoldDB" id="A0A2T6B5F5"/>
<keyword evidence="5" id="KW-1185">Reference proteome</keyword>
<accession>A0A2T6B5F5</accession>
<organism evidence="4 5">
    <name type="scientific">Allosediminivita pacifica</name>
    <dbReference type="NCBI Taxonomy" id="1267769"/>
    <lineage>
        <taxon>Bacteria</taxon>
        <taxon>Pseudomonadati</taxon>
        <taxon>Pseudomonadota</taxon>
        <taxon>Alphaproteobacteria</taxon>
        <taxon>Rhodobacterales</taxon>
        <taxon>Paracoccaceae</taxon>
        <taxon>Allosediminivita</taxon>
    </lineage>
</organism>
<protein>
    <recommendedName>
        <fullName evidence="2">Cytokinin riboside 5'-monophosphate phosphoribohydrolase</fullName>
        <ecNumber evidence="2">3.2.2.n1</ecNumber>
    </recommendedName>
</protein>
<dbReference type="EC" id="3.2.2.n1" evidence="2"/>
<gene>
    <name evidence="4" type="ORF">C8N44_10359</name>
</gene>
<dbReference type="GO" id="GO:0009691">
    <property type="term" value="P:cytokinin biosynthetic process"/>
    <property type="evidence" value="ECO:0007669"/>
    <property type="project" value="UniProtKB-UniRule"/>
</dbReference>
<sequence length="280" mass="31267">MTDDRRSHFRDAGTDMRTAADVPETPQTLSPSYRLAFTDGDFLAREDLRPVRLQLELLKFQLLLDEHEVNSTIVLFGGARIPEPAEKEGAKTRTLADLSHFYDEARKFARLMTRKSLASGNRDYVVVTGGGPGVMEAGNRGAADEGGVSIGLNIVLPHEQAPNAYVTPDLAFNFHYFAIRKMHFLMRARAICVFPGGFGTLDELFEALTLIQTGRMDRLPILLFGRQFWETIVNWDALADAGTISRADLDLFRFVETAEEAAAQIEEWHPEPARSDIPGR</sequence>
<evidence type="ECO:0000256" key="1">
    <source>
        <dbReference type="ARBA" id="ARBA00000274"/>
    </source>
</evidence>
<evidence type="ECO:0000313" key="4">
    <source>
        <dbReference type="EMBL" id="PTX51316.1"/>
    </source>
</evidence>
<keyword evidence="2" id="KW-0378">Hydrolase</keyword>
<dbReference type="InterPro" id="IPR031100">
    <property type="entry name" value="LOG_fam"/>
</dbReference>
<feature type="region of interest" description="Disordered" evidence="3">
    <location>
        <begin position="1"/>
        <end position="30"/>
    </location>
</feature>
<dbReference type="InterPro" id="IPR005269">
    <property type="entry name" value="LOG"/>
</dbReference>
<dbReference type="PANTHER" id="PTHR43393:SF3">
    <property type="entry name" value="LYSINE DECARBOXYLASE-LIKE PROTEIN"/>
    <property type="match status" value="1"/>
</dbReference>
<keyword evidence="2" id="KW-0203">Cytokinin biosynthesis</keyword>
<proteinExistence type="inferred from homology"/>
<name>A0A2T6B5F5_9RHOB</name>
<dbReference type="OrthoDB" id="9801098at2"/>
<evidence type="ECO:0000313" key="5">
    <source>
        <dbReference type="Proteomes" id="UP000244069"/>
    </source>
</evidence>
<dbReference type="PANTHER" id="PTHR43393">
    <property type="entry name" value="CYTOKININ RIBOSIDE 5'-MONOPHOSPHATE PHOSPHORIBOHYDROLASE"/>
    <property type="match status" value="1"/>
</dbReference>